<dbReference type="PROSITE" id="PS50887">
    <property type="entry name" value="GGDEF"/>
    <property type="match status" value="1"/>
</dbReference>
<organism evidence="4 5">
    <name type="scientific">Fusibacter bizertensis</name>
    <dbReference type="NCBI Taxonomy" id="1488331"/>
    <lineage>
        <taxon>Bacteria</taxon>
        <taxon>Bacillati</taxon>
        <taxon>Bacillota</taxon>
        <taxon>Clostridia</taxon>
        <taxon>Eubacteriales</taxon>
        <taxon>Eubacteriales Family XII. Incertae Sedis</taxon>
        <taxon>Fusibacter</taxon>
    </lineage>
</organism>
<feature type="transmembrane region" description="Helical" evidence="1">
    <location>
        <begin position="159"/>
        <end position="180"/>
    </location>
</feature>
<dbReference type="InterPro" id="IPR043128">
    <property type="entry name" value="Rev_trsase/Diguanyl_cyclase"/>
</dbReference>
<dbReference type="PANTHER" id="PTHR33121">
    <property type="entry name" value="CYCLIC DI-GMP PHOSPHODIESTERASE PDEF"/>
    <property type="match status" value="1"/>
</dbReference>
<keyword evidence="5" id="KW-1185">Reference proteome</keyword>
<feature type="transmembrane region" description="Helical" evidence="1">
    <location>
        <begin position="69"/>
        <end position="88"/>
    </location>
</feature>
<comment type="caution">
    <text evidence="4">The sequence shown here is derived from an EMBL/GenBank/DDBJ whole genome shotgun (WGS) entry which is preliminary data.</text>
</comment>
<feature type="domain" description="EAL" evidence="2">
    <location>
        <begin position="363"/>
        <end position="609"/>
    </location>
</feature>
<dbReference type="SUPFAM" id="SSF55073">
    <property type="entry name" value="Nucleotide cyclase"/>
    <property type="match status" value="1"/>
</dbReference>
<dbReference type="Proteomes" id="UP001158045">
    <property type="component" value="Unassembled WGS sequence"/>
</dbReference>
<sequence length="609" mass="68139">MDRKKYDLLIIKRIEKSVNLLIPIAAIIAIISAVLVSISGERNMFVIIDTAIGVAFILLYIFKGSISTKVKIVFLALITTGLGTVSIFQSGFSGTGIILIALSNLVYVSFLSRKAGVIYTALSLGILAMPSFLISLNLFAFKGYNAFLNNEPTEWLLHIVAYLMYGIVLIIIIDAIKAYLIESIDDSQKNAERLLQLAYYDQLTGLPNKFKFIQHLDGIMPTEGWISLLSIRGLNLINSIYGSDVGDRVIKHIGHQLVKSAKEGEFVAKTGGNEFVWYSKTVDPEVILNRILLLTESIYNSHTDADIPTKLNFNTGYANIEGDYVSITKIMQKASLALEQSKSSKSSSITRYDQRLEDQFRNEEEMRRLLLKAIENNEFYISYQEKRDCIVGRVIGLEALARWDSPELGSVSPADFVPVIEKSNLSISFGNMIVRRVLDEYEVLSKNYKELVTVSINISPIHLSSDEFSGFIIRETLNRGIKPEQVVLEITEDSLIEDFEGVSETLYTLRKVGYKISLDDFGTGYSSLSYLARLGFDELKIDKSFIQRLGLDDRTGNLIRAIINLKDTYGISIVAEGVETENQSKTLLDLGCSVHQGFLFSRPTPLSRH</sequence>
<keyword evidence="1" id="KW-1133">Transmembrane helix</keyword>
<evidence type="ECO:0000259" key="2">
    <source>
        <dbReference type="PROSITE" id="PS50883"/>
    </source>
</evidence>
<gene>
    <name evidence="4" type="ORF">QE109_14045</name>
</gene>
<dbReference type="RefSeq" id="WP_281095168.1">
    <property type="nucleotide sequence ID" value="NZ_JARYZI010000010.1"/>
</dbReference>
<dbReference type="SUPFAM" id="SSF141868">
    <property type="entry name" value="EAL domain-like"/>
    <property type="match status" value="1"/>
</dbReference>
<dbReference type="Pfam" id="PF00990">
    <property type="entry name" value="GGDEF"/>
    <property type="match status" value="1"/>
</dbReference>
<dbReference type="InterPro" id="IPR029787">
    <property type="entry name" value="Nucleotide_cyclase"/>
</dbReference>
<dbReference type="Pfam" id="PF00563">
    <property type="entry name" value="EAL"/>
    <property type="match status" value="1"/>
</dbReference>
<dbReference type="Pfam" id="PF20969">
    <property type="entry name" value="MASE11"/>
    <property type="match status" value="1"/>
</dbReference>
<keyword evidence="1" id="KW-0812">Transmembrane</keyword>
<dbReference type="NCBIfam" id="TIGR00254">
    <property type="entry name" value="GGDEF"/>
    <property type="match status" value="1"/>
</dbReference>
<dbReference type="InterPro" id="IPR050706">
    <property type="entry name" value="Cyclic-di-GMP_PDE-like"/>
</dbReference>
<dbReference type="SMART" id="SM00267">
    <property type="entry name" value="GGDEF"/>
    <property type="match status" value="1"/>
</dbReference>
<dbReference type="Gene3D" id="3.30.70.270">
    <property type="match status" value="1"/>
</dbReference>
<dbReference type="GO" id="GO:0071111">
    <property type="term" value="F:cyclic-guanylate-specific phosphodiesterase activity"/>
    <property type="evidence" value="ECO:0007669"/>
    <property type="project" value="UniProtKB-EC"/>
</dbReference>
<protein>
    <submittedName>
        <fullName evidence="4">GGDEF domain-containing phosphodiesterase</fullName>
        <ecNumber evidence="4">3.1.4.52</ecNumber>
    </submittedName>
</protein>
<dbReference type="InterPro" id="IPR048437">
    <property type="entry name" value="MASE11"/>
</dbReference>
<dbReference type="PROSITE" id="PS50883">
    <property type="entry name" value="EAL"/>
    <property type="match status" value="1"/>
</dbReference>
<keyword evidence="4" id="KW-0378">Hydrolase</keyword>
<proteinExistence type="predicted"/>
<dbReference type="CDD" id="cd01948">
    <property type="entry name" value="EAL"/>
    <property type="match status" value="1"/>
</dbReference>
<dbReference type="InterPro" id="IPR000160">
    <property type="entry name" value="GGDEF_dom"/>
</dbReference>
<dbReference type="InterPro" id="IPR001633">
    <property type="entry name" value="EAL_dom"/>
</dbReference>
<keyword evidence="1" id="KW-0472">Membrane</keyword>
<feature type="transmembrane region" description="Helical" evidence="1">
    <location>
        <begin position="117"/>
        <end position="139"/>
    </location>
</feature>
<feature type="transmembrane region" description="Helical" evidence="1">
    <location>
        <begin position="44"/>
        <end position="62"/>
    </location>
</feature>
<dbReference type="SMART" id="SM00052">
    <property type="entry name" value="EAL"/>
    <property type="match status" value="1"/>
</dbReference>
<feature type="domain" description="GGDEF" evidence="3">
    <location>
        <begin position="222"/>
        <end position="354"/>
    </location>
</feature>
<dbReference type="EC" id="3.1.4.52" evidence="4"/>
<reference evidence="4 5" key="1">
    <citation type="submission" date="2023-04" db="EMBL/GenBank/DDBJ databases">
        <title>Fusibacter bizertensis strain WBS, isolated from littoral bottom sediments of the Arctic seas - biochemical and genomic analysis.</title>
        <authorList>
            <person name="Brioukhanov A.L."/>
        </authorList>
    </citation>
    <scope>NUCLEOTIDE SEQUENCE [LARGE SCALE GENOMIC DNA]</scope>
    <source>
        <strain evidence="4 5">WBS</strain>
    </source>
</reference>
<accession>A0ABT6NFR2</accession>
<dbReference type="PANTHER" id="PTHR33121:SF79">
    <property type="entry name" value="CYCLIC DI-GMP PHOSPHODIESTERASE PDED-RELATED"/>
    <property type="match status" value="1"/>
</dbReference>
<evidence type="ECO:0000256" key="1">
    <source>
        <dbReference type="SAM" id="Phobius"/>
    </source>
</evidence>
<dbReference type="EMBL" id="JARYZI010000010">
    <property type="protein sequence ID" value="MDH8679275.1"/>
    <property type="molecule type" value="Genomic_DNA"/>
</dbReference>
<dbReference type="InterPro" id="IPR035919">
    <property type="entry name" value="EAL_sf"/>
</dbReference>
<feature type="transmembrane region" description="Helical" evidence="1">
    <location>
        <begin position="20"/>
        <end position="38"/>
    </location>
</feature>
<evidence type="ECO:0000313" key="4">
    <source>
        <dbReference type="EMBL" id="MDH8679275.1"/>
    </source>
</evidence>
<evidence type="ECO:0000259" key="3">
    <source>
        <dbReference type="PROSITE" id="PS50887"/>
    </source>
</evidence>
<name>A0ABT6NFR2_9FIRM</name>
<dbReference type="Gene3D" id="3.20.20.450">
    <property type="entry name" value="EAL domain"/>
    <property type="match status" value="1"/>
</dbReference>
<evidence type="ECO:0000313" key="5">
    <source>
        <dbReference type="Proteomes" id="UP001158045"/>
    </source>
</evidence>